<dbReference type="Proteomes" id="UP001153050">
    <property type="component" value="Unassembled WGS sequence"/>
</dbReference>
<protein>
    <recommendedName>
        <fullName evidence="4">LysR substrate-binding domain-containing protein</fullName>
    </recommendedName>
</protein>
<evidence type="ECO:0000256" key="1">
    <source>
        <dbReference type="SAM" id="MobiDB-lite"/>
    </source>
</evidence>
<reference evidence="2 3" key="1">
    <citation type="submission" date="2022-03" db="EMBL/GenBank/DDBJ databases">
        <authorList>
            <person name="Brunel B."/>
        </authorList>
    </citation>
    <scope>NUCLEOTIDE SEQUENCE [LARGE SCALE GENOMIC DNA]</scope>
    <source>
        <strain evidence="2">STM5069sample</strain>
    </source>
</reference>
<feature type="region of interest" description="Disordered" evidence="1">
    <location>
        <begin position="1"/>
        <end position="40"/>
    </location>
</feature>
<feature type="compositionally biased region" description="Low complexity" evidence="1">
    <location>
        <begin position="18"/>
        <end position="36"/>
    </location>
</feature>
<evidence type="ECO:0008006" key="4">
    <source>
        <dbReference type="Google" id="ProtNLM"/>
    </source>
</evidence>
<evidence type="ECO:0000313" key="3">
    <source>
        <dbReference type="Proteomes" id="UP001153050"/>
    </source>
</evidence>
<organism evidence="2 3">
    <name type="scientific">Mesorhizobium escarrei</name>
    <dbReference type="NCBI Taxonomy" id="666018"/>
    <lineage>
        <taxon>Bacteria</taxon>
        <taxon>Pseudomonadati</taxon>
        <taxon>Pseudomonadota</taxon>
        <taxon>Alphaproteobacteria</taxon>
        <taxon>Hyphomicrobiales</taxon>
        <taxon>Phyllobacteriaceae</taxon>
        <taxon>Mesorhizobium</taxon>
    </lineage>
</organism>
<keyword evidence="3" id="KW-1185">Reference proteome</keyword>
<gene>
    <name evidence="2" type="ORF">MES5069_200096</name>
</gene>
<name>A0ABM9DPM3_9HYPH</name>
<accession>A0ABM9DPM3</accession>
<sequence length="176" mass="18957">MFRTSKSRLSQGPTSEPSSLVRLSMKSSRMSRGSKMPVSSANSIRLQQVTNCRVKGAEGRLPIRDRVKLLSTIDLVVVQPAVHPDDNDASGRLLNAESALAMAAFPLVVSFPSFVNSAPSFPIAAVLKSSFRPSCILQEDCLLQERLASTNYVVKIHSVLPLSMLGDSLCASLAKV</sequence>
<feature type="compositionally biased region" description="Polar residues" evidence="1">
    <location>
        <begin position="7"/>
        <end position="17"/>
    </location>
</feature>
<evidence type="ECO:0000313" key="2">
    <source>
        <dbReference type="EMBL" id="CAH2398613.1"/>
    </source>
</evidence>
<comment type="caution">
    <text evidence="2">The sequence shown here is derived from an EMBL/GenBank/DDBJ whole genome shotgun (WGS) entry which is preliminary data.</text>
</comment>
<dbReference type="EMBL" id="CAKXZT010000113">
    <property type="protein sequence ID" value="CAH2398613.1"/>
    <property type="molecule type" value="Genomic_DNA"/>
</dbReference>
<proteinExistence type="predicted"/>